<proteinExistence type="predicted"/>
<dbReference type="AlphaFoldDB" id="A0A1Y2M1T4"/>
<dbReference type="OMA" id="VWSQTGR"/>
<dbReference type="Proteomes" id="UP000193240">
    <property type="component" value="Unassembled WGS sequence"/>
</dbReference>
<dbReference type="OrthoDB" id="4781at2759"/>
<dbReference type="PANTHER" id="PTHR10963:SF62">
    <property type="entry name" value="GLUCAN 1,3-BETA-GLUCOSIDASE"/>
    <property type="match status" value="1"/>
</dbReference>
<accession>A0A1Y2M1T4</accession>
<dbReference type="Gene3D" id="2.60.120.200">
    <property type="match status" value="1"/>
</dbReference>
<organism evidence="4 5">
    <name type="scientific">Epicoccum nigrum</name>
    <name type="common">Soil fungus</name>
    <name type="synonym">Epicoccum purpurascens</name>
    <dbReference type="NCBI Taxonomy" id="105696"/>
    <lineage>
        <taxon>Eukaryota</taxon>
        <taxon>Fungi</taxon>
        <taxon>Dikarya</taxon>
        <taxon>Ascomycota</taxon>
        <taxon>Pezizomycotina</taxon>
        <taxon>Dothideomycetes</taxon>
        <taxon>Pleosporomycetidae</taxon>
        <taxon>Pleosporales</taxon>
        <taxon>Pleosporineae</taxon>
        <taxon>Didymellaceae</taxon>
        <taxon>Epicoccum</taxon>
    </lineage>
</organism>
<dbReference type="EMBL" id="KZ107842">
    <property type="protein sequence ID" value="OSS50085.1"/>
    <property type="molecule type" value="Genomic_DNA"/>
</dbReference>
<feature type="transmembrane region" description="Helical" evidence="2">
    <location>
        <begin position="89"/>
        <end position="110"/>
    </location>
</feature>
<reference evidence="4 5" key="1">
    <citation type="journal article" date="2017" name="Genome Announc.">
        <title>Genome sequence of the saprophytic ascomycete Epicoccum nigrum ICMP 19927 strain isolated from New Zealand.</title>
        <authorList>
            <person name="Fokin M."/>
            <person name="Fleetwood D."/>
            <person name="Weir B.S."/>
            <person name="Villas-Boas S.G."/>
        </authorList>
    </citation>
    <scope>NUCLEOTIDE SEQUENCE [LARGE SCALE GENOMIC DNA]</scope>
    <source>
        <strain evidence="4 5">ICMP 19927</strain>
    </source>
</reference>
<gene>
    <name evidence="4" type="ORF">B5807_05037</name>
</gene>
<dbReference type="SUPFAM" id="SSF49899">
    <property type="entry name" value="Concanavalin A-like lectins/glucanases"/>
    <property type="match status" value="1"/>
</dbReference>
<evidence type="ECO:0000259" key="3">
    <source>
        <dbReference type="PROSITE" id="PS51762"/>
    </source>
</evidence>
<name>A0A1Y2M1T4_EPING</name>
<evidence type="ECO:0000256" key="1">
    <source>
        <dbReference type="SAM" id="MobiDB-lite"/>
    </source>
</evidence>
<dbReference type="STRING" id="105696.A0A1Y2M1T4"/>
<protein>
    <recommendedName>
        <fullName evidence="3">GH16 domain-containing protein</fullName>
    </recommendedName>
</protein>
<feature type="region of interest" description="Disordered" evidence="1">
    <location>
        <begin position="1"/>
        <end position="68"/>
    </location>
</feature>
<evidence type="ECO:0000313" key="4">
    <source>
        <dbReference type="EMBL" id="OSS50085.1"/>
    </source>
</evidence>
<dbReference type="InterPro" id="IPR013320">
    <property type="entry name" value="ConA-like_dom_sf"/>
</dbReference>
<keyword evidence="2" id="KW-0472">Membrane</keyword>
<dbReference type="PANTHER" id="PTHR10963">
    <property type="entry name" value="GLYCOSYL HYDROLASE-RELATED"/>
    <property type="match status" value="1"/>
</dbReference>
<dbReference type="GO" id="GO:0004553">
    <property type="term" value="F:hydrolase activity, hydrolyzing O-glycosyl compounds"/>
    <property type="evidence" value="ECO:0007669"/>
    <property type="project" value="InterPro"/>
</dbReference>
<dbReference type="InParanoid" id="A0A1Y2M1T4"/>
<dbReference type="FunFam" id="2.60.120.200:FF:000178">
    <property type="entry name" value="Glycoside hydrolase family 16 protein"/>
    <property type="match status" value="1"/>
</dbReference>
<evidence type="ECO:0000256" key="2">
    <source>
        <dbReference type="SAM" id="Phobius"/>
    </source>
</evidence>
<dbReference type="Pfam" id="PF00722">
    <property type="entry name" value="Glyco_hydro_16"/>
    <property type="match status" value="1"/>
</dbReference>
<feature type="compositionally biased region" description="Polar residues" evidence="1">
    <location>
        <begin position="23"/>
        <end position="37"/>
    </location>
</feature>
<evidence type="ECO:0000313" key="5">
    <source>
        <dbReference type="Proteomes" id="UP000193240"/>
    </source>
</evidence>
<keyword evidence="2" id="KW-0812">Transmembrane</keyword>
<keyword evidence="5" id="KW-1185">Reference proteome</keyword>
<dbReference type="GO" id="GO:0005975">
    <property type="term" value="P:carbohydrate metabolic process"/>
    <property type="evidence" value="ECO:0007669"/>
    <property type="project" value="InterPro"/>
</dbReference>
<feature type="domain" description="GH16" evidence="3">
    <location>
        <begin position="108"/>
        <end position="452"/>
    </location>
</feature>
<feature type="compositionally biased region" description="Basic and acidic residues" evidence="1">
    <location>
        <begin position="9"/>
        <end position="20"/>
    </location>
</feature>
<dbReference type="InterPro" id="IPR000757">
    <property type="entry name" value="Beta-glucanase-like"/>
</dbReference>
<sequence length="457" mass="51510">MASFNNEKTSSEIDADRIEPHNPFQTPGVQTPNTLTPRESRYNSRSASRDGSGSGYRGPNEPTYFRSRRVKKGEVEKPWLDRKDPREKWVTIIPIAGLVLGIIVTGILIWDGIRTVAVHKYCEVYTDDFSSWNDKVWTKEVEVGGYGNGQFEETTNTDENVFLKDGVLVIKPTLQDESLINNNNIIDLSGSGCTGAKFTDCVTATNTTNGTIVNPVKSGRINTKLGASIKYGRIEVQAKLPEGDWLWPAIWMLPKDNVYGDWPRSGEIDIMESRGNNHTYAQGGNNIASSTLHFGPDPSNDGWWRNNVKRKALHTTYSAGYNTFGVEWSENYIFTYINTRLLQVMYTHFDEPFFKYGNFPLADSNGTRLDNPWAATGSNASPFDQDFYLIINVAVGGTNGWFEDGKSNKPWLDGSKTAKKDFWQAKEQWYPTWEKNGQMEVKSVKMWQQSGYNGCKA</sequence>
<keyword evidence="2" id="KW-1133">Transmembrane helix</keyword>
<dbReference type="InterPro" id="IPR050546">
    <property type="entry name" value="Glycosyl_Hydrlase_16"/>
</dbReference>
<dbReference type="PROSITE" id="PS51762">
    <property type="entry name" value="GH16_2"/>
    <property type="match status" value="1"/>
</dbReference>